<dbReference type="SUPFAM" id="SSF51735">
    <property type="entry name" value="NAD(P)-binding Rossmann-fold domains"/>
    <property type="match status" value="1"/>
</dbReference>
<comment type="caution">
    <text evidence="7">The sequence shown here is derived from an EMBL/GenBank/DDBJ whole genome shotgun (WGS) entry which is preliminary data.</text>
</comment>
<evidence type="ECO:0000313" key="7">
    <source>
        <dbReference type="EMBL" id="MBP2355039.1"/>
    </source>
</evidence>
<dbReference type="SUPFAM" id="SSF52283">
    <property type="entry name" value="Formate/glycerate dehydrogenase catalytic domain-like"/>
    <property type="match status" value="1"/>
</dbReference>
<feature type="domain" description="D-isomer specific 2-hydroxyacid dehydrogenase NAD-binding" evidence="6">
    <location>
        <begin position="167"/>
        <end position="326"/>
    </location>
</feature>
<keyword evidence="3" id="KW-0520">NAD</keyword>
<reference evidence="7 8" key="1">
    <citation type="submission" date="2021-03" db="EMBL/GenBank/DDBJ databases">
        <title>Sequencing the genomes of 1000 actinobacteria strains.</title>
        <authorList>
            <person name="Klenk H.-P."/>
        </authorList>
    </citation>
    <scope>NUCLEOTIDE SEQUENCE [LARGE SCALE GENOMIC DNA]</scope>
    <source>
        <strain evidence="7 8">DSM 18824</strain>
    </source>
</reference>
<dbReference type="InterPro" id="IPR029753">
    <property type="entry name" value="D-isomer_DH_CS"/>
</dbReference>
<dbReference type="PANTHER" id="PTHR42789:SF1">
    <property type="entry name" value="D-ISOMER SPECIFIC 2-HYDROXYACID DEHYDROGENASE FAMILY PROTEIN (AFU_ORTHOLOGUE AFUA_6G10090)"/>
    <property type="match status" value="1"/>
</dbReference>
<dbReference type="PANTHER" id="PTHR42789">
    <property type="entry name" value="D-ISOMER SPECIFIC 2-HYDROXYACID DEHYDROGENASE FAMILY PROTEIN (AFU_ORTHOLOGUE AFUA_6G10090)"/>
    <property type="match status" value="1"/>
</dbReference>
<protein>
    <submittedName>
        <fullName evidence="7">Phosphoglycerate dehydrogenase-like enzyme</fullName>
    </submittedName>
</protein>
<evidence type="ECO:0000256" key="4">
    <source>
        <dbReference type="RuleBase" id="RU003719"/>
    </source>
</evidence>
<dbReference type="InterPro" id="IPR050857">
    <property type="entry name" value="D-2-hydroxyacid_DH"/>
</dbReference>
<dbReference type="InterPro" id="IPR036291">
    <property type="entry name" value="NAD(P)-bd_dom_sf"/>
</dbReference>
<comment type="similarity">
    <text evidence="1 4">Belongs to the D-isomer specific 2-hydroxyacid dehydrogenase family.</text>
</comment>
<keyword evidence="8" id="KW-1185">Reference proteome</keyword>
<dbReference type="Proteomes" id="UP000755585">
    <property type="component" value="Unassembled WGS sequence"/>
</dbReference>
<sequence>MSRTPPAPEVRAQARKTVGIAGTPASWERYVASASVERLRRVADVSWLPYDGADRGSGPPPSDGEAVGRLHEFVTGLDALVVGYGCPRVTAGVLAAGKRLVVVGDTHGDRFAERIDVAAARDAGVLVVDTTNGSSDPVAEWALALILIGLRNAGAHFRRLIGGEVLWPDRTVFQADPGYLRGELAGKTVGLVAAGLIGRRLIELLRPFGVHVLVSDPGVPDLLAGTYDLDLTDLDTVMARSEVVVCLAPLTAATKGLIGADQIRAMRPGTVFVNVSRGAVVDSEALVERLATGDLIACLDVFDPEPLPADSPLRAMGNVFLSPHIAGVTAAAEPRFFDLMVDELERVFAGYRPRFPLVPRNG</sequence>
<gene>
    <name evidence="7" type="ORF">JOF29_006149</name>
</gene>
<dbReference type="Gene3D" id="3.40.50.720">
    <property type="entry name" value="NAD(P)-binding Rossmann-like Domain"/>
    <property type="match status" value="2"/>
</dbReference>
<dbReference type="PROSITE" id="PS00671">
    <property type="entry name" value="D_2_HYDROXYACID_DH_3"/>
    <property type="match status" value="1"/>
</dbReference>
<dbReference type="Pfam" id="PF02826">
    <property type="entry name" value="2-Hacid_dh_C"/>
    <property type="match status" value="1"/>
</dbReference>
<dbReference type="Pfam" id="PF00389">
    <property type="entry name" value="2-Hacid_dh"/>
    <property type="match status" value="1"/>
</dbReference>
<proteinExistence type="inferred from homology"/>
<feature type="domain" description="D-isomer specific 2-hydroxyacid dehydrogenase catalytic" evidence="5">
    <location>
        <begin position="69"/>
        <end position="355"/>
    </location>
</feature>
<dbReference type="InterPro" id="IPR006139">
    <property type="entry name" value="D-isomer_2_OHA_DH_cat_dom"/>
</dbReference>
<evidence type="ECO:0000313" key="8">
    <source>
        <dbReference type="Proteomes" id="UP000755585"/>
    </source>
</evidence>
<dbReference type="EMBL" id="JAGINT010000002">
    <property type="protein sequence ID" value="MBP2355039.1"/>
    <property type="molecule type" value="Genomic_DNA"/>
</dbReference>
<evidence type="ECO:0000256" key="3">
    <source>
        <dbReference type="ARBA" id="ARBA00023027"/>
    </source>
</evidence>
<evidence type="ECO:0000256" key="2">
    <source>
        <dbReference type="ARBA" id="ARBA00023002"/>
    </source>
</evidence>
<name>A0ABS4UTS0_9ACTN</name>
<dbReference type="RefSeq" id="WP_209697763.1">
    <property type="nucleotide sequence ID" value="NZ_BAAAVU010000015.1"/>
</dbReference>
<evidence type="ECO:0000256" key="1">
    <source>
        <dbReference type="ARBA" id="ARBA00005854"/>
    </source>
</evidence>
<evidence type="ECO:0000259" key="5">
    <source>
        <dbReference type="Pfam" id="PF00389"/>
    </source>
</evidence>
<dbReference type="InterPro" id="IPR006140">
    <property type="entry name" value="D-isomer_DH_NAD-bd"/>
</dbReference>
<evidence type="ECO:0000259" key="6">
    <source>
        <dbReference type="Pfam" id="PF02826"/>
    </source>
</evidence>
<organism evidence="7 8">
    <name type="scientific">Kribbella aluminosa</name>
    <dbReference type="NCBI Taxonomy" id="416017"/>
    <lineage>
        <taxon>Bacteria</taxon>
        <taxon>Bacillati</taxon>
        <taxon>Actinomycetota</taxon>
        <taxon>Actinomycetes</taxon>
        <taxon>Propionibacteriales</taxon>
        <taxon>Kribbellaceae</taxon>
        <taxon>Kribbella</taxon>
    </lineage>
</organism>
<accession>A0ABS4UTS0</accession>
<keyword evidence="2 4" id="KW-0560">Oxidoreductase</keyword>